<reference evidence="1" key="2">
    <citation type="submission" date="2025-09" db="UniProtKB">
        <authorList>
            <consortium name="EnsemblPlants"/>
        </authorList>
    </citation>
    <scope>IDENTIFICATION</scope>
</reference>
<organism evidence="1 2">
    <name type="scientific">Avena sativa</name>
    <name type="common">Oat</name>
    <dbReference type="NCBI Taxonomy" id="4498"/>
    <lineage>
        <taxon>Eukaryota</taxon>
        <taxon>Viridiplantae</taxon>
        <taxon>Streptophyta</taxon>
        <taxon>Embryophyta</taxon>
        <taxon>Tracheophyta</taxon>
        <taxon>Spermatophyta</taxon>
        <taxon>Magnoliopsida</taxon>
        <taxon>Liliopsida</taxon>
        <taxon>Poales</taxon>
        <taxon>Poaceae</taxon>
        <taxon>BOP clade</taxon>
        <taxon>Pooideae</taxon>
        <taxon>Poodae</taxon>
        <taxon>Poeae</taxon>
        <taxon>Poeae Chloroplast Group 1 (Aveneae type)</taxon>
        <taxon>Aveninae</taxon>
        <taxon>Avena</taxon>
    </lineage>
</organism>
<dbReference type="EnsemblPlants" id="AVESA.00010b.r2.7DG1370030.2">
    <property type="protein sequence ID" value="AVESA.00010b.r2.7DG1370030.2.CDS"/>
    <property type="gene ID" value="AVESA.00010b.r2.7DG1370030"/>
</dbReference>
<name>A0ACD6AGN6_AVESA</name>
<proteinExistence type="predicted"/>
<sequence length="433" mass="47271">MELYPGYLDDHFSILKLRGSAAPGGGYMPSAAAAAAPMGIYERRHHPLAEAGTGGGGGGAGVWAEPFRYMASEPGCSSSAIPAAHAMELADPKFEPPALHPMVQQDVHALALQEPHLPHSPDSSDQEPARPGHKIQRRLAQNREAARKSRLRKKAYIQNLETSRMKLARMEQELTRARQQVLYAGATSSSSSSHVVGLPPASSYDPGVAAFEIEYAQWVEEQTRQTRELRAALQQPDAPERRLSALAEAGLAHYDRLFLAKSAAASSDVFFVMSGVWRPAAERFFLWIAGFRPSDLLKVLAPQLEPLTDDQQAAVGRLQQTARQAEDALSQGMEKLQQSLADSLLLSTAAAGEEEGYDGARYVGRRMASAMGRLKELAGFVEQADHLRQQTLRNMYRILTGRQAAVGLLALGDYSERLRALSTLWAARPREPV</sequence>
<keyword evidence="2" id="KW-1185">Reference proteome</keyword>
<accession>A0ACD6AGN6</accession>
<dbReference type="Proteomes" id="UP001732700">
    <property type="component" value="Chromosome 7D"/>
</dbReference>
<reference evidence="1" key="1">
    <citation type="submission" date="2021-05" db="EMBL/GenBank/DDBJ databases">
        <authorList>
            <person name="Scholz U."/>
            <person name="Mascher M."/>
            <person name="Fiebig A."/>
        </authorList>
    </citation>
    <scope>NUCLEOTIDE SEQUENCE [LARGE SCALE GENOMIC DNA]</scope>
</reference>
<evidence type="ECO:0000313" key="2">
    <source>
        <dbReference type="Proteomes" id="UP001732700"/>
    </source>
</evidence>
<evidence type="ECO:0000313" key="1">
    <source>
        <dbReference type="EnsemblPlants" id="AVESA.00010b.r2.7DG1370030.2.CDS"/>
    </source>
</evidence>
<protein>
    <submittedName>
        <fullName evidence="1">Uncharacterized protein</fullName>
    </submittedName>
</protein>